<reference evidence="1" key="2">
    <citation type="submission" date="2023-08" db="EMBL/GenBank/DDBJ databases">
        <title>Identification and characterization of horizontal gene transfer across gut microbiota members of farm animals based on homology search.</title>
        <authorList>
            <person name="Schwarzerova J."/>
            <person name="Nykrynova M."/>
            <person name="Jureckova K."/>
            <person name="Cejkova D."/>
            <person name="Rychlik I."/>
        </authorList>
    </citation>
    <scope>NUCLEOTIDE SEQUENCE</scope>
    <source>
        <strain evidence="1">15_COKtk</strain>
    </source>
</reference>
<proteinExistence type="predicted"/>
<dbReference type="RefSeq" id="WP_289826319.1">
    <property type="nucleotide sequence ID" value="NZ_JAUEIR010000001.1"/>
</dbReference>
<comment type="caution">
    <text evidence="1">The sequence shown here is derived from an EMBL/GenBank/DDBJ whole genome shotgun (WGS) entry which is preliminary data.</text>
</comment>
<evidence type="ECO:0000313" key="2">
    <source>
        <dbReference type="Proteomes" id="UP001168505"/>
    </source>
</evidence>
<reference evidence="1" key="1">
    <citation type="submission" date="2023-06" db="EMBL/GenBank/DDBJ databases">
        <authorList>
            <person name="Zeman M."/>
            <person name="Kubasova T."/>
            <person name="Jahodarova E."/>
            <person name="Nykrynova M."/>
            <person name="Rychlik I."/>
        </authorList>
    </citation>
    <scope>NUCLEOTIDE SEQUENCE</scope>
    <source>
        <strain evidence="1">15_COKtk</strain>
    </source>
</reference>
<accession>A0AAW7JMC6</accession>
<dbReference type="Proteomes" id="UP001168505">
    <property type="component" value="Unassembled WGS sequence"/>
</dbReference>
<sequence length="338" mass="37841">MRHKNPREIGSRSLRASLAYASIPSDEVIRKLQWFLDLEDIPLDFLTDDPLLRRRGKRVCAHLCRDSLPQGSLIGIPSGIDDLSLYITNPELTFVHMAATSDKLGAIYAGMALCSDYRIEPLGAGGIVTRSCSDVPLTSVSRIERFLERAGSLFGARKARIALPYVLEHSRSPKESGLAMFYGLPPALGGMKLGTVRLNPCIKVFTGRDLFGKPQSEERYPDILLTSVSKSGARRDVAFDYDSGSVHEGDAKLLDDRRRANAIATVDSIVHYSITTTDLEDFDYLVLMGERARRVLKLAARPTLRVSRESEEGRMQLARFRFRQDDLWKRFVFKGPGY</sequence>
<dbReference type="AlphaFoldDB" id="A0AAW7JMC6"/>
<protein>
    <submittedName>
        <fullName evidence="1">Uncharacterized protein</fullName>
    </submittedName>
</protein>
<evidence type="ECO:0000313" key="1">
    <source>
        <dbReference type="EMBL" id="MDN0068095.1"/>
    </source>
</evidence>
<gene>
    <name evidence="1" type="ORF">QVN40_00045</name>
</gene>
<dbReference type="EMBL" id="JAUEIR010000001">
    <property type="protein sequence ID" value="MDN0068095.1"/>
    <property type="molecule type" value="Genomic_DNA"/>
</dbReference>
<name>A0AAW7JMC6_9ACTN</name>
<organism evidence="1 2">
    <name type="scientific">Collinsella ihumii</name>
    <dbReference type="NCBI Taxonomy" id="1720204"/>
    <lineage>
        <taxon>Bacteria</taxon>
        <taxon>Bacillati</taxon>
        <taxon>Actinomycetota</taxon>
        <taxon>Coriobacteriia</taxon>
        <taxon>Coriobacteriales</taxon>
        <taxon>Coriobacteriaceae</taxon>
        <taxon>Collinsella</taxon>
    </lineage>
</organism>